<dbReference type="AlphaFoldDB" id="A0A2M7H065"/>
<dbReference type="GO" id="GO:0006313">
    <property type="term" value="P:DNA transposition"/>
    <property type="evidence" value="ECO:0007669"/>
    <property type="project" value="InterPro"/>
</dbReference>
<accession>A0A2M7H065</accession>
<name>A0A2M7H065_9BACT</name>
<evidence type="ECO:0000313" key="2">
    <source>
        <dbReference type="EMBL" id="PIW34127.1"/>
    </source>
</evidence>
<reference evidence="3" key="1">
    <citation type="submission" date="2017-09" db="EMBL/GenBank/DDBJ databases">
        <title>Depth-based differentiation of microbial function through sediment-hosted aquifers and enrichment of novel symbionts in the deep terrestrial subsurface.</title>
        <authorList>
            <person name="Probst A.J."/>
            <person name="Ladd B."/>
            <person name="Jarett J.K."/>
            <person name="Geller-Mcgrath D.E."/>
            <person name="Sieber C.M.K."/>
            <person name="Emerson J.B."/>
            <person name="Anantharaman K."/>
            <person name="Thomas B.C."/>
            <person name="Malmstrom R."/>
            <person name="Stieglmeier M."/>
            <person name="Klingl A."/>
            <person name="Woyke T."/>
            <person name="Ryan C.M."/>
            <person name="Banfield J.F."/>
        </authorList>
    </citation>
    <scope>NUCLEOTIDE SEQUENCE [LARGE SCALE GENOMIC DNA]</scope>
</reference>
<comment type="caution">
    <text evidence="2">The sequence shown here is derived from an EMBL/GenBank/DDBJ whole genome shotgun (WGS) entry which is preliminary data.</text>
</comment>
<evidence type="ECO:0000259" key="1">
    <source>
        <dbReference type="Pfam" id="PF01609"/>
    </source>
</evidence>
<dbReference type="Pfam" id="PF01609">
    <property type="entry name" value="DDE_Tnp_1"/>
    <property type="match status" value="1"/>
</dbReference>
<feature type="domain" description="Transposase IS4-like" evidence="1">
    <location>
        <begin position="349"/>
        <end position="497"/>
    </location>
</feature>
<organism evidence="2 3">
    <name type="scientific">bacterium (Candidatus Ratteibacteria) CG15_BIG_FIL_POST_REV_8_21_14_020_41_12</name>
    <dbReference type="NCBI Taxonomy" id="2014291"/>
    <lineage>
        <taxon>Bacteria</taxon>
        <taxon>Candidatus Ratteibacteria</taxon>
    </lineage>
</organism>
<dbReference type="Proteomes" id="UP000230025">
    <property type="component" value="Unassembled WGS sequence"/>
</dbReference>
<dbReference type="GO" id="GO:0004803">
    <property type="term" value="F:transposase activity"/>
    <property type="evidence" value="ECO:0007669"/>
    <property type="project" value="InterPro"/>
</dbReference>
<dbReference type="InterPro" id="IPR002559">
    <property type="entry name" value="Transposase_11"/>
</dbReference>
<evidence type="ECO:0000313" key="3">
    <source>
        <dbReference type="Proteomes" id="UP000230025"/>
    </source>
</evidence>
<protein>
    <submittedName>
        <fullName evidence="2">Transposase</fullName>
    </submittedName>
</protein>
<dbReference type="EMBL" id="PFFY01000043">
    <property type="protein sequence ID" value="PIW34127.1"/>
    <property type="molecule type" value="Genomic_DNA"/>
</dbReference>
<sequence>MRLKDFFTKNLTLRQKQYEAIRAVAFKEGDVEEIAKRYRYRAGSLRVLISKLLTGQHILFPQVKRGPRKRRISTEIQKIIYNLRRKKRLSGKEITQQLNSDNISIGVRTVERLLTDAGFPRLARRSYHEMGISRKGSIIPARSQNIDLARLEPFRAECQIAGVFFFLPYILENGIMDIVEKIPLPASNDIGCKQAALSVLLLKLIGKERLSHIEQYNSDQGLGLFAGLNLLPKPTYIMSYSCRSNASEMMRFQKEIVGNFLRQYPSLYESKTINLDFHSIPHFGDESEMEKLWCGSRNKAMKGANTFFAQAGSSDALVYSQADIKRKESSEEIGKFIDFWMEVKGVIKETLVFDSKLTRYEILEEMDNRGIKFITIRRRSEGLIEKTNKIPEEEWGKVYLNIPKRKYKHIKVYEEKICLTKNSTKVFRQLIIKDHGRAEPTYLITNNWELKIKEIVKIYGERWHIENKLSELVNFFSLNSLSSPVMIRIHFDLLWTIIADTLYHLFAQDLPRFEKCLAGKIFRNFVDMPGIVAYDGEKFTVKIRKRANTPILLGVKRLQTPIRVPWLGNRLLKIIWTA</sequence>
<gene>
    <name evidence="2" type="ORF">COW28_00940</name>
</gene>
<dbReference type="GO" id="GO:0003677">
    <property type="term" value="F:DNA binding"/>
    <property type="evidence" value="ECO:0007669"/>
    <property type="project" value="InterPro"/>
</dbReference>
<proteinExistence type="predicted"/>